<dbReference type="SUPFAM" id="SSF46785">
    <property type="entry name" value="Winged helix' DNA-binding domain"/>
    <property type="match status" value="1"/>
</dbReference>
<dbReference type="Gene3D" id="3.40.930.10">
    <property type="entry name" value="Mannitol-specific EII, Chain A"/>
    <property type="match status" value="1"/>
</dbReference>
<evidence type="ECO:0000256" key="2">
    <source>
        <dbReference type="ARBA" id="ARBA00022737"/>
    </source>
</evidence>
<reference evidence="8 9" key="1">
    <citation type="submission" date="2019-03" db="EMBL/GenBank/DDBJ databases">
        <title>Genomic Encyclopedia of Type Strains, Phase IV (KMG-IV): sequencing the most valuable type-strain genomes for metagenomic binning, comparative biology and taxonomic classification.</title>
        <authorList>
            <person name="Goeker M."/>
        </authorList>
    </citation>
    <scope>NUCLEOTIDE SEQUENCE [LARGE SCALE GENOMIC DNA]</scope>
    <source>
        <strain evidence="8 9">LX-B</strain>
    </source>
</reference>
<keyword evidence="4" id="KW-0804">Transcription</keyword>
<dbReference type="GO" id="GO:0009401">
    <property type="term" value="P:phosphoenolpyruvate-dependent sugar phosphotransferase system"/>
    <property type="evidence" value="ECO:0007669"/>
    <property type="project" value="InterPro"/>
</dbReference>
<evidence type="ECO:0000259" key="7">
    <source>
        <dbReference type="PROSITE" id="PS51372"/>
    </source>
</evidence>
<sequence length="710" mass="81188">MELNGRCLEILRFLKEKDDFVAVMDIAAPYGLTARAIRYDLDRIESFLVKNGYGYLERRHNKGIKLPQSGGLDRLIASFVKTCSPQKYSYSREERLAYLKAKLLQTAAPLQLKYFQKELGVSKNTVLKELDPVAGWLKARNLALVRKQRVGAWVEGAEYDKREAIMELNAMAFSSDEVLSYLKENAARSKLNSLQFQLLFADIDLDFLDRLVNLAEQELGRKFSDTAYGNLITHLAVMVKRLLSQKNVNLPELQLDEDAEFSQAYGAAERLVARIEERYSLRVPRTEIHYITLHLLSAKFIKENAPEWACDELYQVVLGMTEELEQIYGVQFGPKKGRIIAGLITHLRPTIYRIKFKLKLVNPIYEEIIKNYSGLFQNTRRVARRLEAYLGEPVDDQEISYLTMHYGAALENAAPLPQNVRAVIVCGTGIGTATLVASQLERKYQVTIVDIVSCRDLVSRETRDDELVISTVTIPGWPREDYIKVSPLLLREDDAKLQRRLERRYNAADQERELTMVSRLLDIVAKYCEIRDEQQLQYELLYELKRDQEDFGKRRSVKMLNELLTKDTIRLNLACRDWREAIHCGVALLLSRGAVEECYETCILKNFAEMGPYMVVAPGVVLAHARPENGVKKLAMSLITLERPVRFGHDLNDPVKLVITLAAADNESHLKALSQLMELLMNSGDLERVCQAENKEAVLEIIRRYSRAGQ</sequence>
<feature type="domain" description="PTS EIIB type-2" evidence="6">
    <location>
        <begin position="420"/>
        <end position="509"/>
    </location>
</feature>
<keyword evidence="9" id="KW-1185">Reference proteome</keyword>
<dbReference type="InterPro" id="IPR050661">
    <property type="entry name" value="BglG_antiterminators"/>
</dbReference>
<dbReference type="PROSITE" id="PS51094">
    <property type="entry name" value="PTS_EIIA_TYPE_2"/>
    <property type="match status" value="1"/>
</dbReference>
<dbReference type="InterPro" id="IPR002178">
    <property type="entry name" value="PTS_EIIA_type-2_dom"/>
</dbReference>
<evidence type="ECO:0000256" key="4">
    <source>
        <dbReference type="ARBA" id="ARBA00023163"/>
    </source>
</evidence>
<evidence type="ECO:0000313" key="8">
    <source>
        <dbReference type="EMBL" id="TCL76900.1"/>
    </source>
</evidence>
<dbReference type="InterPro" id="IPR013011">
    <property type="entry name" value="PTS_EIIB_2"/>
</dbReference>
<dbReference type="AlphaFoldDB" id="A0A4R1SCZ0"/>
<dbReference type="EMBL" id="SLUN01000001">
    <property type="protein sequence ID" value="TCL76900.1"/>
    <property type="molecule type" value="Genomic_DNA"/>
</dbReference>
<dbReference type="PROSITE" id="PS51099">
    <property type="entry name" value="PTS_EIIB_TYPE_2"/>
    <property type="match status" value="1"/>
</dbReference>
<dbReference type="InterPro" id="IPR036095">
    <property type="entry name" value="PTS_EIIB-like_sf"/>
</dbReference>
<dbReference type="CDD" id="cd05568">
    <property type="entry name" value="PTS_IIB_bgl_like"/>
    <property type="match status" value="1"/>
</dbReference>
<dbReference type="InterPro" id="IPR016152">
    <property type="entry name" value="PTrfase/Anion_transptr"/>
</dbReference>
<keyword evidence="3" id="KW-0805">Transcription regulation</keyword>
<feature type="domain" description="PTS EIIA type-2" evidence="5">
    <location>
        <begin position="562"/>
        <end position="705"/>
    </location>
</feature>
<dbReference type="GO" id="GO:0008982">
    <property type="term" value="F:protein-N(PI)-phosphohistidine-sugar phosphotransferase activity"/>
    <property type="evidence" value="ECO:0007669"/>
    <property type="project" value="InterPro"/>
</dbReference>
<keyword evidence="1" id="KW-0808">Transferase</keyword>
<evidence type="ECO:0000256" key="3">
    <source>
        <dbReference type="ARBA" id="ARBA00023015"/>
    </source>
</evidence>
<dbReference type="SUPFAM" id="SSF55804">
    <property type="entry name" value="Phoshotransferase/anion transport protein"/>
    <property type="match status" value="1"/>
</dbReference>
<evidence type="ECO:0000256" key="1">
    <source>
        <dbReference type="ARBA" id="ARBA00022679"/>
    </source>
</evidence>
<gene>
    <name evidence="8" type="ORF">EDC14_1001185</name>
</gene>
<keyword evidence="2" id="KW-0677">Repeat</keyword>
<organism evidence="8 9">
    <name type="scientific">Hydrogenispora ethanolica</name>
    <dbReference type="NCBI Taxonomy" id="1082276"/>
    <lineage>
        <taxon>Bacteria</taxon>
        <taxon>Bacillati</taxon>
        <taxon>Bacillota</taxon>
        <taxon>Hydrogenispora</taxon>
    </lineage>
</organism>
<dbReference type="InterPro" id="IPR011608">
    <property type="entry name" value="PRD"/>
</dbReference>
<evidence type="ECO:0000259" key="5">
    <source>
        <dbReference type="PROSITE" id="PS51094"/>
    </source>
</evidence>
<dbReference type="PANTHER" id="PTHR30185">
    <property type="entry name" value="CRYPTIC BETA-GLUCOSIDE BGL OPERON ANTITERMINATOR"/>
    <property type="match status" value="1"/>
</dbReference>
<dbReference type="InterPro" id="IPR036390">
    <property type="entry name" value="WH_DNA-bd_sf"/>
</dbReference>
<evidence type="ECO:0000313" key="9">
    <source>
        <dbReference type="Proteomes" id="UP000295008"/>
    </source>
</evidence>
<accession>A0A4R1SCZ0</accession>
<dbReference type="SUPFAM" id="SSF63520">
    <property type="entry name" value="PTS-regulatory domain, PRD"/>
    <property type="match status" value="2"/>
</dbReference>
<dbReference type="PANTHER" id="PTHR30185:SF18">
    <property type="entry name" value="TRANSCRIPTIONAL REGULATOR MTLR"/>
    <property type="match status" value="1"/>
</dbReference>
<dbReference type="Pfam" id="PF00359">
    <property type="entry name" value="PTS_EIIA_2"/>
    <property type="match status" value="1"/>
</dbReference>
<dbReference type="GO" id="GO:0006355">
    <property type="term" value="P:regulation of DNA-templated transcription"/>
    <property type="evidence" value="ECO:0007669"/>
    <property type="project" value="InterPro"/>
</dbReference>
<comment type="caution">
    <text evidence="8">The sequence shown here is derived from an EMBL/GenBank/DDBJ whole genome shotgun (WGS) entry which is preliminary data.</text>
</comment>
<dbReference type="InterPro" id="IPR036634">
    <property type="entry name" value="PRD_sf"/>
</dbReference>
<feature type="domain" description="PRD" evidence="7">
    <location>
        <begin position="199"/>
        <end position="305"/>
    </location>
</feature>
<name>A0A4R1SCZ0_HYDET</name>
<dbReference type="CDD" id="cd00211">
    <property type="entry name" value="PTS_IIA_fru"/>
    <property type="match status" value="1"/>
</dbReference>
<proteinExistence type="predicted"/>
<dbReference type="OrthoDB" id="3175596at2"/>
<dbReference type="PROSITE" id="PS51372">
    <property type="entry name" value="PRD_2"/>
    <property type="match status" value="2"/>
</dbReference>
<feature type="domain" description="PRD" evidence="7">
    <location>
        <begin position="308"/>
        <end position="416"/>
    </location>
</feature>
<dbReference type="Gene3D" id="1.10.1790.10">
    <property type="entry name" value="PRD domain"/>
    <property type="match status" value="2"/>
</dbReference>
<dbReference type="SUPFAM" id="SSF52794">
    <property type="entry name" value="PTS system IIB component-like"/>
    <property type="match status" value="1"/>
</dbReference>
<dbReference type="RefSeq" id="WP_132012295.1">
    <property type="nucleotide sequence ID" value="NZ_SLUN01000001.1"/>
</dbReference>
<protein>
    <submittedName>
        <fullName evidence="8">BglG family transcriptional antiterminator</fullName>
    </submittedName>
</protein>
<evidence type="ECO:0000259" key="6">
    <source>
        <dbReference type="PROSITE" id="PS51099"/>
    </source>
</evidence>
<dbReference type="Proteomes" id="UP000295008">
    <property type="component" value="Unassembled WGS sequence"/>
</dbReference>
<dbReference type="Pfam" id="PF00874">
    <property type="entry name" value="PRD"/>
    <property type="match status" value="2"/>
</dbReference>